<keyword evidence="2" id="KW-1185">Reference proteome</keyword>
<reference evidence="1 2" key="1">
    <citation type="journal article" date="2019" name="Emerg. Microbes Infect.">
        <title>Comprehensive subspecies identification of 175 nontuberculous mycobacteria species based on 7547 genomic profiles.</title>
        <authorList>
            <person name="Matsumoto Y."/>
            <person name="Kinjo T."/>
            <person name="Motooka D."/>
            <person name="Nabeya D."/>
            <person name="Jung N."/>
            <person name="Uechi K."/>
            <person name="Horii T."/>
            <person name="Iida T."/>
            <person name="Fujita J."/>
            <person name="Nakamura S."/>
        </authorList>
    </citation>
    <scope>NUCLEOTIDE SEQUENCE [LARGE SCALE GENOMIC DNA]</scope>
    <source>
        <strain evidence="1 2">JCM 14738</strain>
    </source>
</reference>
<gene>
    <name evidence="1" type="ORF">MCNS_32900</name>
</gene>
<evidence type="ECO:0000313" key="2">
    <source>
        <dbReference type="Proteomes" id="UP000467385"/>
    </source>
</evidence>
<accession>A0A7I7YFV9</accession>
<organism evidence="1 2">
    <name type="scientific">Mycobacterium conspicuum</name>
    <dbReference type="NCBI Taxonomy" id="44010"/>
    <lineage>
        <taxon>Bacteria</taxon>
        <taxon>Bacillati</taxon>
        <taxon>Actinomycetota</taxon>
        <taxon>Actinomycetes</taxon>
        <taxon>Mycobacteriales</taxon>
        <taxon>Mycobacteriaceae</taxon>
        <taxon>Mycobacterium</taxon>
    </lineage>
</organism>
<dbReference type="Proteomes" id="UP000467385">
    <property type="component" value="Chromosome"/>
</dbReference>
<evidence type="ECO:0000313" key="1">
    <source>
        <dbReference type="EMBL" id="BBZ40227.1"/>
    </source>
</evidence>
<sequence length="77" mass="7908">MPPRAAAGALVSALRSCVCHAPGATKDAVGVVDAPVLAVCFDAHPVTPEATMPTVAVKAIKRVDFIAESPAIWTQLE</sequence>
<proteinExistence type="predicted"/>
<dbReference type="EMBL" id="AP022613">
    <property type="protein sequence ID" value="BBZ40227.1"/>
    <property type="molecule type" value="Genomic_DNA"/>
</dbReference>
<dbReference type="AlphaFoldDB" id="A0A7I7YFV9"/>
<name>A0A7I7YFV9_9MYCO</name>
<protein>
    <submittedName>
        <fullName evidence="1">Uncharacterized protein</fullName>
    </submittedName>
</protein>